<name>A0A919JVD7_9ACTN</name>
<gene>
    <name evidence="15" type="primary">yidC</name>
    <name evidence="15" type="ORF">Ari01nite_14290</name>
</gene>
<evidence type="ECO:0000256" key="5">
    <source>
        <dbReference type="ARBA" id="ARBA00022989"/>
    </source>
</evidence>
<keyword evidence="4 12" id="KW-0812">Transmembrane</keyword>
<dbReference type="InterPro" id="IPR001708">
    <property type="entry name" value="YidC/ALB3/OXA1/COX18"/>
</dbReference>
<sequence length="206" mass="22195">MSFSAVTNAVHAAIEGLAALLGPATGSFAVALAIVVFTVLVRLLISPLSYLQARGQRRAQALAPQLEKLREKHREDPARMLSESFALQRANGAGLLVTLLPALAQAPFFMIMYRVALDPPAGVLFGAPLTAHLWAALPIYAVLIAVALLLARWTARRMTALRFLPYLTVPVIAWLPLAGALYLVTSTACTAVEHALWRRPVPTGNR</sequence>
<comment type="caution">
    <text evidence="15">The sequence shown here is derived from an EMBL/GenBank/DDBJ whole genome shotgun (WGS) entry which is preliminary data.</text>
</comment>
<keyword evidence="16" id="KW-1185">Reference proteome</keyword>
<dbReference type="GO" id="GO:0005886">
    <property type="term" value="C:plasma membrane"/>
    <property type="evidence" value="ECO:0007669"/>
    <property type="project" value="TreeGrafter"/>
</dbReference>
<comment type="subcellular location">
    <subcellularLocation>
        <location evidence="1 12">Membrane</location>
        <topology evidence="1 12">Multi-pass membrane protein</topology>
    </subcellularLocation>
</comment>
<dbReference type="GO" id="GO:0032977">
    <property type="term" value="F:membrane insertase activity"/>
    <property type="evidence" value="ECO:0007669"/>
    <property type="project" value="InterPro"/>
</dbReference>
<comment type="function">
    <text evidence="7">Required for the insertion and/or proper folding and/or complex formation of integral membrane proteins into the membrane. Involved in integration of membrane proteins that insert both dependently and independently of the Sec translocase complex, as well as at least some lipoproteins. Aids folding of multispanning membrane proteins.</text>
</comment>
<dbReference type="Proteomes" id="UP000636960">
    <property type="component" value="Unassembled WGS sequence"/>
</dbReference>
<dbReference type="EMBL" id="BOMV01000007">
    <property type="protein sequence ID" value="GIE93964.1"/>
    <property type="molecule type" value="Genomic_DNA"/>
</dbReference>
<feature type="transmembrane region" description="Helical" evidence="13">
    <location>
        <begin position="163"/>
        <end position="184"/>
    </location>
</feature>
<dbReference type="GO" id="GO:0051205">
    <property type="term" value="P:protein insertion into membrane"/>
    <property type="evidence" value="ECO:0007669"/>
    <property type="project" value="TreeGrafter"/>
</dbReference>
<dbReference type="AlphaFoldDB" id="A0A919JVD7"/>
<reference evidence="15" key="1">
    <citation type="submission" date="2021-01" db="EMBL/GenBank/DDBJ databases">
        <title>Whole genome shotgun sequence of Actinoplanes rishiriensis NBRC 108556.</title>
        <authorList>
            <person name="Komaki H."/>
            <person name="Tamura T."/>
        </authorList>
    </citation>
    <scope>NUCLEOTIDE SEQUENCE</scope>
    <source>
        <strain evidence="15">NBRC 108556</strain>
    </source>
</reference>
<comment type="subunit">
    <text evidence="8">Interacts with the Sec translocase complex via SecD. Specifically interacts with transmembrane segments of nascent integral membrane proteins during membrane integration.</text>
</comment>
<protein>
    <recommendedName>
        <fullName evidence="3">Membrane protein insertase YidC</fullName>
    </recommendedName>
    <alternativeName>
        <fullName evidence="11">Foldase YidC</fullName>
    </alternativeName>
    <alternativeName>
        <fullName evidence="10">Membrane integrase YidC</fullName>
    </alternativeName>
    <alternativeName>
        <fullName evidence="9">Membrane protein YidC</fullName>
    </alternativeName>
</protein>
<evidence type="ECO:0000256" key="1">
    <source>
        <dbReference type="ARBA" id="ARBA00004141"/>
    </source>
</evidence>
<dbReference type="PANTHER" id="PTHR12428:SF65">
    <property type="entry name" value="CYTOCHROME C OXIDASE ASSEMBLY PROTEIN COX18, MITOCHONDRIAL"/>
    <property type="match status" value="1"/>
</dbReference>
<dbReference type="InterPro" id="IPR028055">
    <property type="entry name" value="YidC/Oxa/ALB_C"/>
</dbReference>
<feature type="domain" description="Membrane insertase YidC/Oxa/ALB C-terminal" evidence="14">
    <location>
        <begin position="31"/>
        <end position="196"/>
    </location>
</feature>
<evidence type="ECO:0000256" key="7">
    <source>
        <dbReference type="ARBA" id="ARBA00025034"/>
    </source>
</evidence>
<feature type="transmembrane region" description="Helical" evidence="13">
    <location>
        <begin position="93"/>
        <end position="113"/>
    </location>
</feature>
<feature type="transmembrane region" description="Helical" evidence="13">
    <location>
        <begin position="28"/>
        <end position="51"/>
    </location>
</feature>
<evidence type="ECO:0000256" key="4">
    <source>
        <dbReference type="ARBA" id="ARBA00022692"/>
    </source>
</evidence>
<evidence type="ECO:0000256" key="12">
    <source>
        <dbReference type="RuleBase" id="RU003945"/>
    </source>
</evidence>
<keyword evidence="6 13" id="KW-0472">Membrane</keyword>
<evidence type="ECO:0000313" key="15">
    <source>
        <dbReference type="EMBL" id="GIE93964.1"/>
    </source>
</evidence>
<dbReference type="NCBIfam" id="TIGR03592">
    <property type="entry name" value="yidC_oxa1_cterm"/>
    <property type="match status" value="1"/>
</dbReference>
<dbReference type="RefSeq" id="WP_203780231.1">
    <property type="nucleotide sequence ID" value="NZ_BOMV01000007.1"/>
</dbReference>
<evidence type="ECO:0000256" key="3">
    <source>
        <dbReference type="ARBA" id="ARBA00015325"/>
    </source>
</evidence>
<evidence type="ECO:0000256" key="6">
    <source>
        <dbReference type="ARBA" id="ARBA00023136"/>
    </source>
</evidence>
<proteinExistence type="inferred from homology"/>
<accession>A0A919JVD7</accession>
<evidence type="ECO:0000256" key="11">
    <source>
        <dbReference type="ARBA" id="ARBA00033342"/>
    </source>
</evidence>
<evidence type="ECO:0000256" key="13">
    <source>
        <dbReference type="SAM" id="Phobius"/>
    </source>
</evidence>
<dbReference type="PANTHER" id="PTHR12428">
    <property type="entry name" value="OXA1"/>
    <property type="match status" value="1"/>
</dbReference>
<comment type="similarity">
    <text evidence="2">Belongs to the OXA1/ALB3/YidC family. Type 1 subfamily.</text>
</comment>
<keyword evidence="5 13" id="KW-1133">Transmembrane helix</keyword>
<feature type="transmembrane region" description="Helical" evidence="13">
    <location>
        <begin position="133"/>
        <end position="151"/>
    </location>
</feature>
<evidence type="ECO:0000256" key="10">
    <source>
        <dbReference type="ARBA" id="ARBA00033245"/>
    </source>
</evidence>
<evidence type="ECO:0000256" key="8">
    <source>
        <dbReference type="ARBA" id="ARBA00026028"/>
    </source>
</evidence>
<evidence type="ECO:0000259" key="14">
    <source>
        <dbReference type="Pfam" id="PF02096"/>
    </source>
</evidence>
<evidence type="ECO:0000256" key="9">
    <source>
        <dbReference type="ARBA" id="ARBA00031538"/>
    </source>
</evidence>
<evidence type="ECO:0000313" key="16">
    <source>
        <dbReference type="Proteomes" id="UP000636960"/>
    </source>
</evidence>
<evidence type="ECO:0000256" key="2">
    <source>
        <dbReference type="ARBA" id="ARBA00010527"/>
    </source>
</evidence>
<organism evidence="15 16">
    <name type="scientific">Paractinoplanes rishiriensis</name>
    <dbReference type="NCBI Taxonomy" id="1050105"/>
    <lineage>
        <taxon>Bacteria</taxon>
        <taxon>Bacillati</taxon>
        <taxon>Actinomycetota</taxon>
        <taxon>Actinomycetes</taxon>
        <taxon>Micromonosporales</taxon>
        <taxon>Micromonosporaceae</taxon>
        <taxon>Paractinoplanes</taxon>
    </lineage>
</organism>
<dbReference type="Pfam" id="PF02096">
    <property type="entry name" value="60KD_IMP"/>
    <property type="match status" value="1"/>
</dbReference>